<evidence type="ECO:0000313" key="1">
    <source>
        <dbReference type="EMBL" id="KOF98329.1"/>
    </source>
</evidence>
<accession>A0A0L8IA97</accession>
<dbReference type="AlphaFoldDB" id="A0A0L8IA97"/>
<name>A0A0L8IA97_OCTBM</name>
<dbReference type="EMBL" id="KQ416177">
    <property type="protein sequence ID" value="KOF98329.1"/>
    <property type="molecule type" value="Genomic_DNA"/>
</dbReference>
<protein>
    <submittedName>
        <fullName evidence="1">Uncharacterized protein</fullName>
    </submittedName>
</protein>
<gene>
    <name evidence="1" type="ORF">OCBIM_22025959mg</name>
</gene>
<reference evidence="1" key="1">
    <citation type="submission" date="2015-07" db="EMBL/GenBank/DDBJ databases">
        <title>MeaNS - Measles Nucleotide Surveillance Program.</title>
        <authorList>
            <person name="Tran T."/>
            <person name="Druce J."/>
        </authorList>
    </citation>
    <scope>NUCLEOTIDE SEQUENCE</scope>
    <source>
        <strain evidence="1">UCB-OBI-ISO-001</strain>
        <tissue evidence="1">Gonad</tissue>
    </source>
</reference>
<proteinExistence type="predicted"/>
<organism evidence="1">
    <name type="scientific">Octopus bimaculoides</name>
    <name type="common">California two-spotted octopus</name>
    <dbReference type="NCBI Taxonomy" id="37653"/>
    <lineage>
        <taxon>Eukaryota</taxon>
        <taxon>Metazoa</taxon>
        <taxon>Spiralia</taxon>
        <taxon>Lophotrochozoa</taxon>
        <taxon>Mollusca</taxon>
        <taxon>Cephalopoda</taxon>
        <taxon>Coleoidea</taxon>
        <taxon>Octopodiformes</taxon>
        <taxon>Octopoda</taxon>
        <taxon>Incirrata</taxon>
        <taxon>Octopodidae</taxon>
        <taxon>Octopus</taxon>
    </lineage>
</organism>
<sequence length="96" mass="10734">MISFAIVHRNNTIAAAGPIPCMLEEDGNASSVWKWSDQHLHFFLTRMLTRSPGNSTAKEKHQPYVVCTITASALVHLSKTVFESQFNPKPLSFFSL</sequence>